<dbReference type="InterPro" id="IPR051722">
    <property type="entry name" value="Endocytosis_PI4K-reg_protein"/>
</dbReference>
<dbReference type="InterPro" id="IPR011990">
    <property type="entry name" value="TPR-like_helical_dom_sf"/>
</dbReference>
<dbReference type="STRING" id="653667.S9XFE6"/>
<dbReference type="SUPFAM" id="SSF48452">
    <property type="entry name" value="TPR-like"/>
    <property type="match status" value="2"/>
</dbReference>
<dbReference type="OMA" id="CNGDWQA"/>
<organism evidence="4 5">
    <name type="scientific">Schizosaccharomyces cryophilus (strain OY26 / ATCC MYA-4695 / CBS 11777 / NBRC 106824 / NRRL Y48691)</name>
    <name type="common">Fission yeast</name>
    <dbReference type="NCBI Taxonomy" id="653667"/>
    <lineage>
        <taxon>Eukaryota</taxon>
        <taxon>Fungi</taxon>
        <taxon>Dikarya</taxon>
        <taxon>Ascomycota</taxon>
        <taxon>Taphrinomycotina</taxon>
        <taxon>Schizosaccharomycetes</taxon>
        <taxon>Schizosaccharomycetales</taxon>
        <taxon>Schizosaccharomycetaceae</taxon>
        <taxon>Schizosaccharomyces</taxon>
    </lineage>
</organism>
<dbReference type="GO" id="GO:0005886">
    <property type="term" value="C:plasma membrane"/>
    <property type="evidence" value="ECO:0007669"/>
    <property type="project" value="EnsemblFungi"/>
</dbReference>
<keyword evidence="3" id="KW-0802">TPR repeat</keyword>
<dbReference type="GeneID" id="25035989"/>
<evidence type="ECO:0000313" key="5">
    <source>
        <dbReference type="Proteomes" id="UP000015464"/>
    </source>
</evidence>
<dbReference type="PROSITE" id="PS50005">
    <property type="entry name" value="TPR"/>
    <property type="match status" value="1"/>
</dbReference>
<gene>
    <name evidence="4" type="ORF">SPOG_01662</name>
</gene>
<proteinExistence type="inferred from homology"/>
<evidence type="ECO:0000256" key="2">
    <source>
        <dbReference type="ARBA" id="ARBA00038251"/>
    </source>
</evidence>
<dbReference type="PANTHER" id="PTHR23083:SF464">
    <property type="entry name" value="TETRATRICOPEPTIDE REPEAT DOMAIN 7, ISOFORM A"/>
    <property type="match status" value="1"/>
</dbReference>
<dbReference type="Gene3D" id="1.25.40.1040">
    <property type="match status" value="1"/>
</dbReference>
<dbReference type="Gene3D" id="1.25.40.10">
    <property type="entry name" value="Tetratricopeptide repeat domain"/>
    <property type="match status" value="1"/>
</dbReference>
<keyword evidence="5" id="KW-1185">Reference proteome</keyword>
<dbReference type="HOGENOM" id="CLU_003276_1_0_1"/>
<accession>S9XFE6</accession>
<dbReference type="InterPro" id="IPR019734">
    <property type="entry name" value="TPR_rpt"/>
</dbReference>
<comment type="similarity">
    <text evidence="2">Belongs to the YPP1 family.</text>
</comment>
<name>S9XFE6_SCHCR</name>
<feature type="repeat" description="TPR" evidence="3">
    <location>
        <begin position="460"/>
        <end position="493"/>
    </location>
</feature>
<evidence type="ECO:0000313" key="4">
    <source>
        <dbReference type="EMBL" id="EPY52336.1"/>
    </source>
</evidence>
<reference evidence="4 5" key="1">
    <citation type="journal article" date="2011" name="Science">
        <title>Comparative functional genomics of the fission yeasts.</title>
        <authorList>
            <person name="Rhind N."/>
            <person name="Chen Z."/>
            <person name="Yassour M."/>
            <person name="Thompson D.A."/>
            <person name="Haas B.J."/>
            <person name="Habib N."/>
            <person name="Wapinski I."/>
            <person name="Roy S."/>
            <person name="Lin M.F."/>
            <person name="Heiman D.I."/>
            <person name="Young S.K."/>
            <person name="Furuya K."/>
            <person name="Guo Y."/>
            <person name="Pidoux A."/>
            <person name="Chen H.M."/>
            <person name="Robbertse B."/>
            <person name="Goldberg J.M."/>
            <person name="Aoki K."/>
            <person name="Bayne E.H."/>
            <person name="Berlin A.M."/>
            <person name="Desjardins C.A."/>
            <person name="Dobbs E."/>
            <person name="Dukaj L."/>
            <person name="Fan L."/>
            <person name="FitzGerald M.G."/>
            <person name="French C."/>
            <person name="Gujja S."/>
            <person name="Hansen K."/>
            <person name="Keifenheim D."/>
            <person name="Levin J.Z."/>
            <person name="Mosher R.A."/>
            <person name="Mueller C.A."/>
            <person name="Pfiffner J."/>
            <person name="Priest M."/>
            <person name="Russ C."/>
            <person name="Smialowska A."/>
            <person name="Swoboda P."/>
            <person name="Sykes S.M."/>
            <person name="Vaughn M."/>
            <person name="Vengrova S."/>
            <person name="Yoder R."/>
            <person name="Zeng Q."/>
            <person name="Allshire R."/>
            <person name="Baulcombe D."/>
            <person name="Birren B.W."/>
            <person name="Brown W."/>
            <person name="Ekwall K."/>
            <person name="Kellis M."/>
            <person name="Leatherwood J."/>
            <person name="Levin H."/>
            <person name="Margalit H."/>
            <person name="Martienssen R."/>
            <person name="Nieduszynski C.A."/>
            <person name="Spatafora J.W."/>
            <person name="Friedman N."/>
            <person name="Dalgaard J.Z."/>
            <person name="Baumann P."/>
            <person name="Niki H."/>
            <person name="Regev A."/>
            <person name="Nusbaum C."/>
        </authorList>
    </citation>
    <scope>NUCLEOTIDE SEQUENCE [LARGE SCALE GENOMIC DNA]</scope>
    <source>
        <strain evidence="5">OY26 / ATCC MYA-4695 / CBS 11777 / NBRC 106824 / NRRL Y48691</strain>
    </source>
</reference>
<dbReference type="SMART" id="SM00028">
    <property type="entry name" value="TPR"/>
    <property type="match status" value="4"/>
</dbReference>
<dbReference type="Proteomes" id="UP000015464">
    <property type="component" value="Unassembled WGS sequence"/>
</dbReference>
<evidence type="ECO:0000256" key="3">
    <source>
        <dbReference type="PROSITE-ProRule" id="PRU00339"/>
    </source>
</evidence>
<sequence length="855" mass="98037">MFSAKAKTYELKFEEHRCNGDWQAIPEAARKLNKHQPSKSYISELAKIEAVLHLALQDEQEKRMTDIDLSSVENCSIFIPALPIELTNPLLQQLNYLNAQQASNEEEQQGIAVRLLLYISRKNFQDAVDLDWSPDGLNLSPGMTGISILQATILSALAHFSISNYEVSYQYVRSAIGMIQSANVKDSVPLEWAKWCELCYAVYAQISSISSASQLDRASILCLCSDYFASHTIIDPLTRIVHFRQILKFSHTLFQENNFDSPIFEKSQIQKLHLHDFTFAIDYAKYLLEHTSFPRAGDQNFLIVEYIESTMSIWLNTKQLYTSAVSLINIYYRLTEKSFHCQQLFRSLVILLTHIEEYEEAHQAFQLYKFLCTKAQERNFRQKGANKSSLSDLKPIFIDSIEEVVHIASLMISVYSQYLNSPQKVIETLDFIMKITSDHKILEDSQTFILILHAKGVAKSYLYYSTNDPSVREENHKESVSCFKKILEIEPENKVALYHLAMQHAEKREIIPAIETVRHLLKIAPDFNIPAWHLLILLLSCSEQYDSALKIADSVLESWNIKQSSIDGRYILANPSEVSFMNRCALIELMITKVALYEASVGVKAAIDLQEELFTFFVSLFDLNEYECITRKPQNRISSNDRLAVEETESEKGSLLSFSKNSSSKKNNLETERFDTNDYRDALHERRTSTISSFNQKLWLTAANLFVKSKQYDQARGALLEAKKLNVDSPGLHLVYGLSLLAQKREAEALEQLELALYLDAHNPIIATTLAKVLLTSEDETRNSRDRADSLLLETTLQYGWDLPEAWFYSAELFQKLGDEKQAAFCYDYCIQLSDTNPIRRWNNIQPRFMNVSSV</sequence>
<dbReference type="AlphaFoldDB" id="S9XFE6"/>
<comment type="function">
    <text evidence="1">Involved in endocytosis.</text>
</comment>
<dbReference type="eggNOG" id="KOG4162">
    <property type="taxonomic scope" value="Eukaryota"/>
</dbReference>
<dbReference type="PANTHER" id="PTHR23083">
    <property type="entry name" value="TETRATRICOPEPTIDE REPEAT PROTEIN, TPR"/>
    <property type="match status" value="1"/>
</dbReference>
<dbReference type="OrthoDB" id="29013at2759"/>
<dbReference type="RefSeq" id="XP_013022221.1">
    <property type="nucleotide sequence ID" value="XM_013166767.1"/>
</dbReference>
<protein>
    <submittedName>
        <fullName evidence="4">Cargo-transporter Ypp1</fullName>
    </submittedName>
</protein>
<dbReference type="EMBL" id="KE546989">
    <property type="protein sequence ID" value="EPY52336.1"/>
    <property type="molecule type" value="Genomic_DNA"/>
</dbReference>
<evidence type="ECO:0000256" key="1">
    <source>
        <dbReference type="ARBA" id="ARBA00002550"/>
    </source>
</evidence>